<dbReference type="InterPro" id="IPR035940">
    <property type="entry name" value="CAP_sf"/>
</dbReference>
<name>A0A8C8RZG0_9SAUR</name>
<dbReference type="PRINTS" id="PR00837">
    <property type="entry name" value="V5TPXLIKE"/>
</dbReference>
<keyword evidence="7" id="KW-1185">Reference proteome</keyword>
<dbReference type="InterPro" id="IPR014044">
    <property type="entry name" value="CAP_dom"/>
</dbReference>
<feature type="disulfide bond" evidence="3">
    <location>
        <begin position="214"/>
        <end position="232"/>
    </location>
</feature>
<evidence type="ECO:0000256" key="3">
    <source>
        <dbReference type="PROSITE-ProRule" id="PRU01005"/>
    </source>
</evidence>
<comment type="similarity">
    <text evidence="1">Belongs to the CRISP family.</text>
</comment>
<feature type="disulfide bond" evidence="3">
    <location>
        <begin position="223"/>
        <end position="236"/>
    </location>
</feature>
<dbReference type="Ensembl" id="ENSPCET00000013556.1">
    <property type="protein sequence ID" value="ENSPCEP00000013083.1"/>
    <property type="gene ID" value="ENSPCEG00000010399.1"/>
</dbReference>
<evidence type="ECO:0000256" key="2">
    <source>
        <dbReference type="ARBA" id="ARBA00023157"/>
    </source>
</evidence>
<dbReference type="FunFam" id="1.10.10.740:FF:000001">
    <property type="entry name" value="Cysteine-rich secretory protein 2"/>
    <property type="match status" value="1"/>
</dbReference>
<proteinExistence type="inferred from homology"/>
<dbReference type="SUPFAM" id="SSF57546">
    <property type="entry name" value="Crisp domain-like"/>
    <property type="match status" value="1"/>
</dbReference>
<dbReference type="PROSITE" id="PS01010">
    <property type="entry name" value="CRISP_2"/>
    <property type="match status" value="1"/>
</dbReference>
<dbReference type="Pfam" id="PF08562">
    <property type="entry name" value="Crisp"/>
    <property type="match status" value="1"/>
</dbReference>
<evidence type="ECO:0000313" key="6">
    <source>
        <dbReference type="Ensembl" id="ENSPCEP00000013083.1"/>
    </source>
</evidence>
<dbReference type="SMART" id="SM00198">
    <property type="entry name" value="SCP"/>
    <property type="match status" value="1"/>
</dbReference>
<dbReference type="Gene3D" id="1.10.10.740">
    <property type="entry name" value="Crisp domain"/>
    <property type="match status" value="1"/>
</dbReference>
<dbReference type="InterPro" id="IPR042076">
    <property type="entry name" value="Crisp-like_dom"/>
</dbReference>
<dbReference type="AlphaFoldDB" id="A0A8C8RZG0"/>
<evidence type="ECO:0000256" key="4">
    <source>
        <dbReference type="SAM" id="SignalP"/>
    </source>
</evidence>
<sequence>MGLVTVIVCLLAALHQSVGEQPAEGYAALSASNVRNQKVIIDKHNELRRGVNPTASNMLKMVWNSEAERNAQRWANQCKLSISPRNERVVNGSPCGENIMQATYPLTWSDAIQSWYNQVANFKYGTGAIKDNAPIAGYTQVVWYNSYQVGCAVAYCPRSQYQYFYVCQYCPAGNNVGEISKPYKQGPPCGACPNACDQRLCTNPCKYRDNYANCATLKGLFGCSHAMVEENCPATCRCITEIK</sequence>
<accession>A0A8C8RZG0</accession>
<comment type="caution">
    <text evidence="3">Lacks conserved residue(s) required for the propagation of feature annotation.</text>
</comment>
<dbReference type="InterPro" id="IPR001283">
    <property type="entry name" value="CRISP-related"/>
</dbReference>
<dbReference type="Gene3D" id="3.40.33.10">
    <property type="entry name" value="CAP"/>
    <property type="match status" value="1"/>
</dbReference>
<dbReference type="PANTHER" id="PTHR10334">
    <property type="entry name" value="CYSTEINE-RICH SECRETORY PROTEIN-RELATED"/>
    <property type="match status" value="1"/>
</dbReference>
<dbReference type="InterPro" id="IPR003582">
    <property type="entry name" value="ShKT_dom"/>
</dbReference>
<feature type="domain" description="ShKT" evidence="5">
    <location>
        <begin position="205"/>
        <end position="238"/>
    </location>
</feature>
<organism evidence="6 7">
    <name type="scientific">Pelusios castaneus</name>
    <name type="common">West African mud turtle</name>
    <dbReference type="NCBI Taxonomy" id="367368"/>
    <lineage>
        <taxon>Eukaryota</taxon>
        <taxon>Metazoa</taxon>
        <taxon>Chordata</taxon>
        <taxon>Craniata</taxon>
        <taxon>Vertebrata</taxon>
        <taxon>Euteleostomi</taxon>
        <taxon>Archelosauria</taxon>
        <taxon>Testudinata</taxon>
        <taxon>Testudines</taxon>
        <taxon>Pleurodira</taxon>
        <taxon>Pelomedusidae</taxon>
        <taxon>Pelusios</taxon>
    </lineage>
</organism>
<dbReference type="InterPro" id="IPR034117">
    <property type="entry name" value="SCP_CRISP"/>
</dbReference>
<reference evidence="6" key="1">
    <citation type="submission" date="2025-08" db="UniProtKB">
        <authorList>
            <consortium name="Ensembl"/>
        </authorList>
    </citation>
    <scope>IDENTIFICATION</scope>
</reference>
<dbReference type="InterPro" id="IPR013871">
    <property type="entry name" value="Cysteine_rich_secretory"/>
</dbReference>
<reference evidence="6" key="2">
    <citation type="submission" date="2025-09" db="UniProtKB">
        <authorList>
            <consortium name="Ensembl"/>
        </authorList>
    </citation>
    <scope>IDENTIFICATION</scope>
</reference>
<feature type="signal peptide" evidence="4">
    <location>
        <begin position="1"/>
        <end position="19"/>
    </location>
</feature>
<dbReference type="Proteomes" id="UP000694393">
    <property type="component" value="Unplaced"/>
</dbReference>
<keyword evidence="4" id="KW-0732">Signal</keyword>
<evidence type="ECO:0000259" key="5">
    <source>
        <dbReference type="PROSITE" id="PS51670"/>
    </source>
</evidence>
<dbReference type="CDD" id="cd05383">
    <property type="entry name" value="CAP_CRISP"/>
    <property type="match status" value="1"/>
</dbReference>
<feature type="chain" id="PRO_5034451552" description="ShKT domain-containing protein" evidence="4">
    <location>
        <begin position="20"/>
        <end position="243"/>
    </location>
</feature>
<evidence type="ECO:0000256" key="1">
    <source>
        <dbReference type="ARBA" id="ARBA00009923"/>
    </source>
</evidence>
<dbReference type="SUPFAM" id="SSF55797">
    <property type="entry name" value="PR-1-like"/>
    <property type="match status" value="1"/>
</dbReference>
<dbReference type="GO" id="GO:0005576">
    <property type="term" value="C:extracellular region"/>
    <property type="evidence" value="ECO:0007669"/>
    <property type="project" value="InterPro"/>
</dbReference>
<dbReference type="InterPro" id="IPR018244">
    <property type="entry name" value="Allrgn_V5/Tpx1_CS"/>
</dbReference>
<dbReference type="Pfam" id="PF00188">
    <property type="entry name" value="CAP"/>
    <property type="match status" value="1"/>
</dbReference>
<keyword evidence="2 3" id="KW-1015">Disulfide bond</keyword>
<protein>
    <recommendedName>
        <fullName evidence="5">ShKT domain-containing protein</fullName>
    </recommendedName>
</protein>
<evidence type="ECO:0000313" key="7">
    <source>
        <dbReference type="Proteomes" id="UP000694393"/>
    </source>
</evidence>
<dbReference type="FunFam" id="3.40.33.10:FF:000005">
    <property type="entry name" value="Cysteine-rich secretory protein 2"/>
    <property type="match status" value="1"/>
</dbReference>
<dbReference type="PROSITE" id="PS51670">
    <property type="entry name" value="SHKT"/>
    <property type="match status" value="1"/>
</dbReference>